<evidence type="ECO:0000256" key="3">
    <source>
        <dbReference type="SAM" id="SignalP"/>
    </source>
</evidence>
<keyword evidence="2" id="KW-0812">Transmembrane</keyword>
<keyword evidence="2" id="KW-1133">Transmembrane helix</keyword>
<dbReference type="PANTHER" id="PTHR35043">
    <property type="entry name" value="TRANSCRIPTION FACTOR DOMAIN-CONTAINING PROTEIN"/>
    <property type="match status" value="1"/>
</dbReference>
<feature type="compositionally biased region" description="Basic and acidic residues" evidence="1">
    <location>
        <begin position="157"/>
        <end position="171"/>
    </location>
</feature>
<feature type="chain" id="PRO_5007873804" evidence="3">
    <location>
        <begin position="22"/>
        <end position="418"/>
    </location>
</feature>
<dbReference type="EMBL" id="KV417580">
    <property type="protein sequence ID" value="KZP17671.1"/>
    <property type="molecule type" value="Genomic_DNA"/>
</dbReference>
<gene>
    <name evidence="4" type="ORF">FIBSPDRAFT_746605</name>
</gene>
<keyword evidence="2" id="KW-0472">Membrane</keyword>
<feature type="transmembrane region" description="Helical" evidence="2">
    <location>
        <begin position="308"/>
        <end position="326"/>
    </location>
</feature>
<evidence type="ECO:0000256" key="2">
    <source>
        <dbReference type="SAM" id="Phobius"/>
    </source>
</evidence>
<dbReference type="OrthoDB" id="9451547at2759"/>
<proteinExistence type="predicted"/>
<feature type="region of interest" description="Disordered" evidence="1">
    <location>
        <begin position="157"/>
        <end position="179"/>
    </location>
</feature>
<organism evidence="4 5">
    <name type="scientific">Athelia psychrophila</name>
    <dbReference type="NCBI Taxonomy" id="1759441"/>
    <lineage>
        <taxon>Eukaryota</taxon>
        <taxon>Fungi</taxon>
        <taxon>Dikarya</taxon>
        <taxon>Basidiomycota</taxon>
        <taxon>Agaricomycotina</taxon>
        <taxon>Agaricomycetes</taxon>
        <taxon>Agaricomycetidae</taxon>
        <taxon>Atheliales</taxon>
        <taxon>Atheliaceae</taxon>
        <taxon>Athelia</taxon>
    </lineage>
</organism>
<evidence type="ECO:0000256" key="1">
    <source>
        <dbReference type="SAM" id="MobiDB-lite"/>
    </source>
</evidence>
<feature type="signal peptide" evidence="3">
    <location>
        <begin position="1"/>
        <end position="21"/>
    </location>
</feature>
<dbReference type="Proteomes" id="UP000076532">
    <property type="component" value="Unassembled WGS sequence"/>
</dbReference>
<dbReference type="AlphaFoldDB" id="A0A166GBM4"/>
<dbReference type="PANTHER" id="PTHR35043:SF7">
    <property type="entry name" value="TRANSCRIPTION FACTOR DOMAIN-CONTAINING PROTEIN"/>
    <property type="match status" value="1"/>
</dbReference>
<evidence type="ECO:0000313" key="4">
    <source>
        <dbReference type="EMBL" id="KZP17671.1"/>
    </source>
</evidence>
<keyword evidence="3" id="KW-0732">Signal</keyword>
<name>A0A166GBM4_9AGAM</name>
<feature type="transmembrane region" description="Helical" evidence="2">
    <location>
        <begin position="267"/>
        <end position="288"/>
    </location>
</feature>
<evidence type="ECO:0000313" key="5">
    <source>
        <dbReference type="Proteomes" id="UP000076532"/>
    </source>
</evidence>
<keyword evidence="5" id="KW-1185">Reference proteome</keyword>
<reference evidence="4 5" key="1">
    <citation type="journal article" date="2016" name="Mol. Biol. Evol.">
        <title>Comparative Genomics of Early-Diverging Mushroom-Forming Fungi Provides Insights into the Origins of Lignocellulose Decay Capabilities.</title>
        <authorList>
            <person name="Nagy L.G."/>
            <person name="Riley R."/>
            <person name="Tritt A."/>
            <person name="Adam C."/>
            <person name="Daum C."/>
            <person name="Floudas D."/>
            <person name="Sun H."/>
            <person name="Yadav J.S."/>
            <person name="Pangilinan J."/>
            <person name="Larsson K.H."/>
            <person name="Matsuura K."/>
            <person name="Barry K."/>
            <person name="Labutti K."/>
            <person name="Kuo R."/>
            <person name="Ohm R.A."/>
            <person name="Bhattacharya S.S."/>
            <person name="Shirouzu T."/>
            <person name="Yoshinaga Y."/>
            <person name="Martin F.M."/>
            <person name="Grigoriev I.V."/>
            <person name="Hibbett D.S."/>
        </authorList>
    </citation>
    <scope>NUCLEOTIDE SEQUENCE [LARGE SCALE GENOMIC DNA]</scope>
    <source>
        <strain evidence="4 5">CBS 109695</strain>
    </source>
</reference>
<accession>A0A166GBM4</accession>
<protein>
    <submittedName>
        <fullName evidence="4">Uncharacterized protein</fullName>
    </submittedName>
</protein>
<sequence length="418" mass="46720">MLSLLSCVIYILVLYLSGINARAVDAKITSLPTSNVSSIISQNITASSQSCTDIKTCRTLEQIVVSCLATILACVWLAVHPNVPAPNVKRPHHGNILVRALKAVWRKVLDQREAVLIFGLAFLAPEWILAWAVRQALYARTLCKRLDVAREEAREERSRRDAISVDSDSTKGEIAGSDEGPWETSHAFLAIMGGFYFHNAGGPIHPLSPENVVELVRRGHLEPPTSDEISNQRQGIGLFKGVAVVQALWFVLQCIARRAKHLPITTVEVMTLAYMVMTVAMYAAWWAKPLNVSCAVRVPEEEVRGREALRLISEFGIFLMWIYVIGSQDCLMDLRRCTHVPTFWAGRADYETETRRFNLDGRSSDDDSSTEEGFENFCIADFISPLVAMVFGAVHCIAWHSEFQSQIEQQLWRSSAIT</sequence>